<protein>
    <submittedName>
        <fullName evidence="2">DUF3347 domain-containing protein</fullName>
    </submittedName>
</protein>
<dbReference type="EMBL" id="JBHUHY010000004">
    <property type="protein sequence ID" value="MFD2186704.1"/>
    <property type="molecule type" value="Genomic_DNA"/>
</dbReference>
<comment type="caution">
    <text evidence="2">The sequence shown here is derived from an EMBL/GenBank/DDBJ whole genome shotgun (WGS) entry which is preliminary data.</text>
</comment>
<reference evidence="3" key="1">
    <citation type="journal article" date="2019" name="Int. J. Syst. Evol. Microbiol.">
        <title>The Global Catalogue of Microorganisms (GCM) 10K type strain sequencing project: providing services to taxonomists for standard genome sequencing and annotation.</title>
        <authorList>
            <consortium name="The Broad Institute Genomics Platform"/>
            <consortium name="The Broad Institute Genome Sequencing Center for Infectious Disease"/>
            <person name="Wu L."/>
            <person name="Ma J."/>
        </authorList>
    </citation>
    <scope>NUCLEOTIDE SEQUENCE [LARGE SCALE GENOMIC DNA]</scope>
    <source>
        <strain evidence="3">DT92</strain>
    </source>
</reference>
<dbReference type="Proteomes" id="UP001597344">
    <property type="component" value="Unassembled WGS sequence"/>
</dbReference>
<accession>A0ABW5AUN6</accession>
<proteinExistence type="predicted"/>
<name>A0ABW5AUN6_9FLAO</name>
<dbReference type="PROSITE" id="PS51257">
    <property type="entry name" value="PROKAR_LIPOPROTEIN"/>
    <property type="match status" value="1"/>
</dbReference>
<evidence type="ECO:0000313" key="2">
    <source>
        <dbReference type="EMBL" id="MFD2186704.1"/>
    </source>
</evidence>
<dbReference type="Pfam" id="PF11827">
    <property type="entry name" value="DUF3347"/>
    <property type="match status" value="1"/>
</dbReference>
<evidence type="ECO:0000259" key="1">
    <source>
        <dbReference type="Pfam" id="PF11827"/>
    </source>
</evidence>
<evidence type="ECO:0000313" key="3">
    <source>
        <dbReference type="Proteomes" id="UP001597344"/>
    </source>
</evidence>
<gene>
    <name evidence="2" type="ORF">ACFSJT_07860</name>
</gene>
<dbReference type="RefSeq" id="WP_378319695.1">
    <property type="nucleotide sequence ID" value="NZ_JBHUHY010000004.1"/>
</dbReference>
<keyword evidence="3" id="KW-1185">Reference proteome</keyword>
<sequence>MRTFCRILVLAIVIATISCHKDKKPETLTGEAVDLNHTDSRSEVEFSDKSIQEIYNIYLDMKAGLVNSDAEVVRSLSEKMENILKDSEENKQLKATLKLISLTKDIKKQRDFFVTITDEVGKAISMAQITSGEIYKQYCPMAFDGSGGYWLSDSEEIRNPYFGKKMLKCGSVKETIK</sequence>
<feature type="domain" description="DUF3347" evidence="1">
    <location>
        <begin position="54"/>
        <end position="130"/>
    </location>
</feature>
<dbReference type="InterPro" id="IPR021782">
    <property type="entry name" value="DUF3347"/>
</dbReference>
<organism evidence="2 3">
    <name type="scientific">Aquimarina celericrescens</name>
    <dbReference type="NCBI Taxonomy" id="1964542"/>
    <lineage>
        <taxon>Bacteria</taxon>
        <taxon>Pseudomonadati</taxon>
        <taxon>Bacteroidota</taxon>
        <taxon>Flavobacteriia</taxon>
        <taxon>Flavobacteriales</taxon>
        <taxon>Flavobacteriaceae</taxon>
        <taxon>Aquimarina</taxon>
    </lineage>
</organism>